<gene>
    <name evidence="1" type="ORF">A2669_01110</name>
</gene>
<protein>
    <submittedName>
        <fullName evidence="1">Uncharacterized protein</fullName>
    </submittedName>
</protein>
<accession>A0A1F8F033</accession>
<dbReference type="EMBL" id="MGJM01000018">
    <property type="protein sequence ID" value="OGN05950.1"/>
    <property type="molecule type" value="Genomic_DNA"/>
</dbReference>
<name>A0A1F8F033_9BACT</name>
<organism evidence="1 2">
    <name type="scientific">Candidatus Yanofskybacteria bacterium RIFCSPHIGHO2_01_FULL_48_25b</name>
    <dbReference type="NCBI Taxonomy" id="1802672"/>
    <lineage>
        <taxon>Bacteria</taxon>
        <taxon>Candidatus Yanofskyibacteriota</taxon>
    </lineage>
</organism>
<evidence type="ECO:0000313" key="1">
    <source>
        <dbReference type="EMBL" id="OGN05950.1"/>
    </source>
</evidence>
<comment type="caution">
    <text evidence="1">The sequence shown here is derived from an EMBL/GenBank/DDBJ whole genome shotgun (WGS) entry which is preliminary data.</text>
</comment>
<dbReference type="Proteomes" id="UP000177605">
    <property type="component" value="Unassembled WGS sequence"/>
</dbReference>
<proteinExistence type="predicted"/>
<dbReference type="AlphaFoldDB" id="A0A1F8F033"/>
<sequence length="101" mass="11222">MEQTSNLVQLGALRRIEEIGREIDGLKSAFPAMFDAPAHRGPGRKPALKKAIITTASATVRPAVRPAPKRGGWKMSAAQRRAVSKRMKKYWTARRKAKRAN</sequence>
<reference evidence="1 2" key="1">
    <citation type="journal article" date="2016" name="Nat. Commun.">
        <title>Thousands of microbial genomes shed light on interconnected biogeochemical processes in an aquifer system.</title>
        <authorList>
            <person name="Anantharaman K."/>
            <person name="Brown C.T."/>
            <person name="Hug L.A."/>
            <person name="Sharon I."/>
            <person name="Castelle C.J."/>
            <person name="Probst A.J."/>
            <person name="Thomas B.C."/>
            <person name="Singh A."/>
            <person name="Wilkins M.J."/>
            <person name="Karaoz U."/>
            <person name="Brodie E.L."/>
            <person name="Williams K.H."/>
            <person name="Hubbard S.S."/>
            <person name="Banfield J.F."/>
        </authorList>
    </citation>
    <scope>NUCLEOTIDE SEQUENCE [LARGE SCALE GENOMIC DNA]</scope>
</reference>
<evidence type="ECO:0000313" key="2">
    <source>
        <dbReference type="Proteomes" id="UP000177605"/>
    </source>
</evidence>